<sequence>MPILALTSIRSTARRLCLTWGTNCVVTGEVDRFKMAVVNAARCAREQGLATEKDLIVVTAGVPFNTPGTTNILRVAPCDERLIFNADPE</sequence>
<dbReference type="GO" id="GO:0016301">
    <property type="term" value="F:kinase activity"/>
    <property type="evidence" value="ECO:0007669"/>
    <property type="project" value="UniProtKB-KW"/>
</dbReference>
<dbReference type="Gene3D" id="3.40.1380.20">
    <property type="entry name" value="Pyruvate kinase, C-terminal domain"/>
    <property type="match status" value="1"/>
</dbReference>
<protein>
    <submittedName>
        <fullName evidence="2">Pyruvate kinase</fullName>
    </submittedName>
</protein>
<dbReference type="AlphaFoldDB" id="U2Z371"/>
<keyword evidence="2" id="KW-0418">Kinase</keyword>
<dbReference type="InterPro" id="IPR036918">
    <property type="entry name" value="Pyrv_Knase_C_sf"/>
</dbReference>
<accession>U2Z371</accession>
<dbReference type="InterPro" id="IPR015795">
    <property type="entry name" value="Pyrv_Knase_C"/>
</dbReference>
<reference evidence="2" key="1">
    <citation type="journal article" date="2013" name="Genome Announc.">
        <title>Draft Genome Sequence of Loktanella cinnabarina LL-001T, Isolated from Deep-Sea Floor Sediment.</title>
        <authorList>
            <person name="Nishi S."/>
            <person name="Tsubouchi T."/>
            <person name="Takaki Y."/>
            <person name="Koyanagi R."/>
            <person name="Satoh N."/>
            <person name="Maruyama T."/>
            <person name="Hatada Y."/>
        </authorList>
    </citation>
    <scope>NUCLEOTIDE SEQUENCE [LARGE SCALE GENOMIC DNA]</scope>
    <source>
        <strain evidence="2">LL-001</strain>
    </source>
</reference>
<dbReference type="eggNOG" id="COG0469">
    <property type="taxonomic scope" value="Bacteria"/>
</dbReference>
<dbReference type="STRING" id="1337093.MBELCI_1569"/>
<keyword evidence="2" id="KW-0808">Transferase</keyword>
<evidence type="ECO:0000259" key="1">
    <source>
        <dbReference type="Pfam" id="PF02887"/>
    </source>
</evidence>
<gene>
    <name evidence="2" type="ORF">MBELCI_1569</name>
</gene>
<organism evidence="2 3">
    <name type="scientific">Limimaricola cinnabarinus LL-001</name>
    <dbReference type="NCBI Taxonomy" id="1337093"/>
    <lineage>
        <taxon>Bacteria</taxon>
        <taxon>Pseudomonadati</taxon>
        <taxon>Pseudomonadota</taxon>
        <taxon>Alphaproteobacteria</taxon>
        <taxon>Rhodobacterales</taxon>
        <taxon>Paracoccaceae</taxon>
        <taxon>Limimaricola</taxon>
    </lineage>
</organism>
<evidence type="ECO:0000313" key="2">
    <source>
        <dbReference type="EMBL" id="GAD55517.1"/>
    </source>
</evidence>
<dbReference type="Pfam" id="PF02887">
    <property type="entry name" value="PK_C"/>
    <property type="match status" value="1"/>
</dbReference>
<dbReference type="Proteomes" id="UP000016566">
    <property type="component" value="Unassembled WGS sequence"/>
</dbReference>
<keyword evidence="2" id="KW-0670">Pyruvate</keyword>
<feature type="domain" description="Pyruvate kinase C-terminal" evidence="1">
    <location>
        <begin position="1"/>
        <end position="75"/>
    </location>
</feature>
<dbReference type="EMBL" id="BATB01000016">
    <property type="protein sequence ID" value="GAD55517.1"/>
    <property type="molecule type" value="Genomic_DNA"/>
</dbReference>
<evidence type="ECO:0000313" key="3">
    <source>
        <dbReference type="Proteomes" id="UP000016566"/>
    </source>
</evidence>
<name>U2Z371_9RHOB</name>
<dbReference type="SUPFAM" id="SSF52935">
    <property type="entry name" value="PK C-terminal domain-like"/>
    <property type="match status" value="1"/>
</dbReference>
<comment type="caution">
    <text evidence="2">The sequence shown here is derived from an EMBL/GenBank/DDBJ whole genome shotgun (WGS) entry which is preliminary data.</text>
</comment>
<keyword evidence="3" id="KW-1185">Reference proteome</keyword>
<proteinExistence type="predicted"/>